<dbReference type="Proteomes" id="UP000001396">
    <property type="component" value="Unassembled WGS sequence"/>
</dbReference>
<organism evidence="10 11">
    <name type="scientific">Heterostelium pallidum (strain ATCC 26659 / Pp 5 / PN500)</name>
    <name type="common">Cellular slime mold</name>
    <name type="synonym">Polysphondylium pallidum</name>
    <dbReference type="NCBI Taxonomy" id="670386"/>
    <lineage>
        <taxon>Eukaryota</taxon>
        <taxon>Amoebozoa</taxon>
        <taxon>Evosea</taxon>
        <taxon>Eumycetozoa</taxon>
        <taxon>Dictyostelia</taxon>
        <taxon>Acytosteliales</taxon>
        <taxon>Acytosteliaceae</taxon>
        <taxon>Heterostelium</taxon>
    </lineage>
</organism>
<keyword evidence="4 8" id="KW-0732">Signal</keyword>
<dbReference type="RefSeq" id="XP_020427420.1">
    <property type="nucleotide sequence ID" value="XM_020582117.1"/>
</dbReference>
<dbReference type="GO" id="GO:0038023">
    <property type="term" value="F:signaling receptor activity"/>
    <property type="evidence" value="ECO:0007669"/>
    <property type="project" value="InterPro"/>
</dbReference>
<protein>
    <recommendedName>
        <fullName evidence="9">MRH domain-containing protein</fullName>
    </recommendedName>
</protein>
<evidence type="ECO:0000256" key="3">
    <source>
        <dbReference type="ARBA" id="ARBA00022692"/>
    </source>
</evidence>
<sequence>MIHKQLLYIVFSLLLLLVGLSRAQRPCTLQNYNGDFYDFSALTSIKDYTIANNDQDIFYFNICKDSAFCDTKYPGSATCHSSHWEPGVPYANIGQTGSMTITPLAGDNKGGQIQYTNGSYCSDSLPIYRKVTIAMRCSDGPTTLNYVGESSTCVYYIEMSSSLACPTSSSLASSTSASSTGTPSFSTTGNQIINQNTLSTSGGITGNGISISSTVGTSTGLVTTSSSGISF</sequence>
<dbReference type="InParanoid" id="D3BT69"/>
<keyword evidence="6" id="KW-0472">Membrane</keyword>
<evidence type="ECO:0000256" key="5">
    <source>
        <dbReference type="ARBA" id="ARBA00022989"/>
    </source>
</evidence>
<dbReference type="Gene3D" id="2.70.130.10">
    <property type="entry name" value="Mannose-6-phosphate receptor binding domain"/>
    <property type="match status" value="1"/>
</dbReference>
<evidence type="ECO:0000256" key="2">
    <source>
        <dbReference type="ARBA" id="ARBA00022448"/>
    </source>
</evidence>
<dbReference type="Pfam" id="PF00878">
    <property type="entry name" value="CIMR"/>
    <property type="match status" value="1"/>
</dbReference>
<dbReference type="InterPro" id="IPR009011">
    <property type="entry name" value="Man6P_isomerase_rcpt-bd_dom_sf"/>
</dbReference>
<dbReference type="PANTHER" id="PTHR15071:SF0">
    <property type="entry name" value="MANNOSE 6-PHOSPHATE RECEPTOR-LIKE PROTEIN 1"/>
    <property type="match status" value="1"/>
</dbReference>
<evidence type="ECO:0000256" key="1">
    <source>
        <dbReference type="ARBA" id="ARBA00004308"/>
    </source>
</evidence>
<comment type="caution">
    <text evidence="10">The sequence shown here is derived from an EMBL/GenBank/DDBJ whole genome shotgun (WGS) entry which is preliminary data.</text>
</comment>
<dbReference type="GeneID" id="31366830"/>
<dbReference type="PANTHER" id="PTHR15071">
    <property type="entry name" value="MANNOSE-6-PHOSPHATE RECEPTOR FAMILY MEMBER"/>
    <property type="match status" value="1"/>
</dbReference>
<evidence type="ECO:0000259" key="9">
    <source>
        <dbReference type="PROSITE" id="PS51914"/>
    </source>
</evidence>
<dbReference type="InterPro" id="IPR044865">
    <property type="entry name" value="MRH_dom"/>
</dbReference>
<comment type="subcellular location">
    <subcellularLocation>
        <location evidence="1">Endomembrane system</location>
    </subcellularLocation>
</comment>
<dbReference type="GO" id="GO:0000139">
    <property type="term" value="C:Golgi membrane"/>
    <property type="evidence" value="ECO:0007669"/>
    <property type="project" value="UniProtKB-SubCell"/>
</dbReference>
<evidence type="ECO:0000256" key="4">
    <source>
        <dbReference type="ARBA" id="ARBA00022729"/>
    </source>
</evidence>
<dbReference type="SUPFAM" id="SSF50911">
    <property type="entry name" value="Mannose 6-phosphate receptor domain"/>
    <property type="match status" value="1"/>
</dbReference>
<name>D3BT69_HETP5</name>
<dbReference type="AlphaFoldDB" id="D3BT69"/>
<dbReference type="InterPro" id="IPR000479">
    <property type="entry name" value="CIMR_rpt"/>
</dbReference>
<keyword evidence="2" id="KW-0813">Transport</keyword>
<proteinExistence type="predicted"/>
<dbReference type="GO" id="GO:0005537">
    <property type="term" value="F:D-mannose binding"/>
    <property type="evidence" value="ECO:0007669"/>
    <property type="project" value="InterPro"/>
</dbReference>
<gene>
    <name evidence="10" type="ORF">PPL_11362</name>
</gene>
<feature type="signal peptide" evidence="8">
    <location>
        <begin position="1"/>
        <end position="23"/>
    </location>
</feature>
<dbReference type="GO" id="GO:0007041">
    <property type="term" value="P:lysosomal transport"/>
    <property type="evidence" value="ECO:0007669"/>
    <property type="project" value="InterPro"/>
</dbReference>
<dbReference type="GO" id="GO:0010008">
    <property type="term" value="C:endosome membrane"/>
    <property type="evidence" value="ECO:0007669"/>
    <property type="project" value="UniProtKB-SubCell"/>
</dbReference>
<accession>D3BT69</accession>
<keyword evidence="3" id="KW-0812">Transmembrane</keyword>
<evidence type="ECO:0000256" key="8">
    <source>
        <dbReference type="SAM" id="SignalP"/>
    </source>
</evidence>
<evidence type="ECO:0000256" key="6">
    <source>
        <dbReference type="ARBA" id="ARBA00023136"/>
    </source>
</evidence>
<keyword evidence="5" id="KW-1133">Transmembrane helix</keyword>
<evidence type="ECO:0000313" key="11">
    <source>
        <dbReference type="Proteomes" id="UP000001396"/>
    </source>
</evidence>
<evidence type="ECO:0000313" key="10">
    <source>
        <dbReference type="EMBL" id="EFA75286.1"/>
    </source>
</evidence>
<keyword evidence="11" id="KW-1185">Reference proteome</keyword>
<feature type="domain" description="MRH" evidence="9">
    <location>
        <begin position="25"/>
        <end position="167"/>
    </location>
</feature>
<reference evidence="10 11" key="1">
    <citation type="journal article" date="2011" name="Genome Res.">
        <title>Phylogeny-wide analysis of social amoeba genomes highlights ancient origins for complex intercellular communication.</title>
        <authorList>
            <person name="Heidel A.J."/>
            <person name="Lawal H.M."/>
            <person name="Felder M."/>
            <person name="Schilde C."/>
            <person name="Helps N.R."/>
            <person name="Tunggal B."/>
            <person name="Rivero F."/>
            <person name="John U."/>
            <person name="Schleicher M."/>
            <person name="Eichinger L."/>
            <person name="Platzer M."/>
            <person name="Noegel A.A."/>
            <person name="Schaap P."/>
            <person name="Gloeckner G."/>
        </authorList>
    </citation>
    <scope>NUCLEOTIDE SEQUENCE [LARGE SCALE GENOMIC DNA]</scope>
    <source>
        <strain evidence="11">ATCC 26659 / Pp 5 / PN500</strain>
    </source>
</reference>
<feature type="chain" id="PRO_5003041472" description="MRH domain-containing protein" evidence="8">
    <location>
        <begin position="24"/>
        <end position="231"/>
    </location>
</feature>
<dbReference type="PROSITE" id="PS51914">
    <property type="entry name" value="MRH"/>
    <property type="match status" value="1"/>
</dbReference>
<dbReference type="EMBL" id="ADBJ01000056">
    <property type="protein sequence ID" value="EFA75286.1"/>
    <property type="molecule type" value="Genomic_DNA"/>
</dbReference>
<keyword evidence="7" id="KW-1015">Disulfide bond</keyword>
<evidence type="ECO:0000256" key="7">
    <source>
        <dbReference type="ARBA" id="ARBA00023157"/>
    </source>
</evidence>